<evidence type="ECO:0000256" key="1">
    <source>
        <dbReference type="SAM" id="Phobius"/>
    </source>
</evidence>
<keyword evidence="2" id="KW-1185">Reference proteome</keyword>
<name>A0A914E753_9BILA</name>
<keyword evidence="1" id="KW-0812">Transmembrane</keyword>
<evidence type="ECO:0000313" key="3">
    <source>
        <dbReference type="WBParaSite" id="ACRNAN_scaffold5790.g29008.t1"/>
    </source>
</evidence>
<accession>A0A914E753</accession>
<protein>
    <submittedName>
        <fullName evidence="3">Uncharacterized protein</fullName>
    </submittedName>
</protein>
<keyword evidence="1" id="KW-1133">Transmembrane helix</keyword>
<dbReference type="WBParaSite" id="ACRNAN_scaffold5790.g29008.t1">
    <property type="protein sequence ID" value="ACRNAN_scaffold5790.g29008.t1"/>
    <property type="gene ID" value="ACRNAN_scaffold5790.g29008"/>
</dbReference>
<feature type="transmembrane region" description="Helical" evidence="1">
    <location>
        <begin position="86"/>
        <end position="107"/>
    </location>
</feature>
<sequence>MAFWVVNAMKSLSIQIQAILKNNIVQHTILLLHIHEESANQVLAQVLTHLKLAATQGTLTPVVTQEILTAAVIREVLIINNVNAKVAIIEIIIMVNVLHLGSALIIIQTNTGNKVRFV</sequence>
<dbReference type="AlphaFoldDB" id="A0A914E753"/>
<dbReference type="Proteomes" id="UP000887540">
    <property type="component" value="Unplaced"/>
</dbReference>
<proteinExistence type="predicted"/>
<organism evidence="2 3">
    <name type="scientific">Acrobeloides nanus</name>
    <dbReference type="NCBI Taxonomy" id="290746"/>
    <lineage>
        <taxon>Eukaryota</taxon>
        <taxon>Metazoa</taxon>
        <taxon>Ecdysozoa</taxon>
        <taxon>Nematoda</taxon>
        <taxon>Chromadorea</taxon>
        <taxon>Rhabditida</taxon>
        <taxon>Tylenchina</taxon>
        <taxon>Cephalobomorpha</taxon>
        <taxon>Cephaloboidea</taxon>
        <taxon>Cephalobidae</taxon>
        <taxon>Acrobeloides</taxon>
    </lineage>
</organism>
<keyword evidence="1" id="KW-0472">Membrane</keyword>
<evidence type="ECO:0000313" key="2">
    <source>
        <dbReference type="Proteomes" id="UP000887540"/>
    </source>
</evidence>
<reference evidence="3" key="1">
    <citation type="submission" date="2022-11" db="UniProtKB">
        <authorList>
            <consortium name="WormBaseParasite"/>
        </authorList>
    </citation>
    <scope>IDENTIFICATION</scope>
</reference>